<evidence type="ECO:0000256" key="1">
    <source>
        <dbReference type="SAM" id="SignalP"/>
    </source>
</evidence>
<dbReference type="Gene3D" id="3.10.100.10">
    <property type="entry name" value="Mannose-Binding Protein A, subunit A"/>
    <property type="match status" value="2"/>
</dbReference>
<dbReference type="PROSITE" id="PS50041">
    <property type="entry name" value="C_TYPE_LECTIN_2"/>
    <property type="match status" value="2"/>
</dbReference>
<sequence>MFFLRILLFISLFYFGKAIDCPNGTITDWNDHLCVYSGNQALPYTDVLTKCHSMRGDPIKITNMFENMWIHGFFNSTTYLGVERNSNQVWTYSDGSSLTYQNWAPGEPNLNLSNNCTVMDTSTSKWMAADCLTPRFYICSINMDQLKCPYGWVYNNQTEYCYYLHNFTYPDGVHWELYNVTMAELMCQKMDAHLVSIHSDSENDFVMELVKSQVHGLFNVAPGNYTCGYSYAYIGYYGNATIGAGMWTDGSPADYVQNGMLGDFYNGQIANDGSCSLRGWGWTPGAPRARFVCKKPSKD</sequence>
<feature type="signal peptide" evidence="1">
    <location>
        <begin position="1"/>
        <end position="18"/>
    </location>
</feature>
<feature type="domain" description="C-type lectin" evidence="2">
    <location>
        <begin position="157"/>
        <end position="294"/>
    </location>
</feature>
<organism evidence="3 4">
    <name type="scientific">Mesorhabditis belari</name>
    <dbReference type="NCBI Taxonomy" id="2138241"/>
    <lineage>
        <taxon>Eukaryota</taxon>
        <taxon>Metazoa</taxon>
        <taxon>Ecdysozoa</taxon>
        <taxon>Nematoda</taxon>
        <taxon>Chromadorea</taxon>
        <taxon>Rhabditida</taxon>
        <taxon>Rhabditina</taxon>
        <taxon>Rhabditomorpha</taxon>
        <taxon>Rhabditoidea</taxon>
        <taxon>Rhabditidae</taxon>
        <taxon>Mesorhabditinae</taxon>
        <taxon>Mesorhabditis</taxon>
    </lineage>
</organism>
<proteinExistence type="predicted"/>
<dbReference type="WBParaSite" id="MBELARI_LOCUS3098">
    <property type="protein sequence ID" value="MBELARI_LOCUS3098"/>
    <property type="gene ID" value="MBELARI_LOCUS3098"/>
</dbReference>
<feature type="chain" id="PRO_5042258178" description="C-type lectin domain-containing protein" evidence="1">
    <location>
        <begin position="19"/>
        <end position="299"/>
    </location>
</feature>
<dbReference type="CDD" id="cd00037">
    <property type="entry name" value="CLECT"/>
    <property type="match status" value="1"/>
</dbReference>
<dbReference type="InterPro" id="IPR050111">
    <property type="entry name" value="C-type_lectin/snaclec_domain"/>
</dbReference>
<dbReference type="Proteomes" id="UP000887575">
    <property type="component" value="Unassembled WGS sequence"/>
</dbReference>
<keyword evidence="1" id="KW-0732">Signal</keyword>
<dbReference type="SMART" id="SM00034">
    <property type="entry name" value="CLECT"/>
    <property type="match status" value="2"/>
</dbReference>
<dbReference type="InterPro" id="IPR001304">
    <property type="entry name" value="C-type_lectin-like"/>
</dbReference>
<protein>
    <recommendedName>
        <fullName evidence="2">C-type lectin domain-containing protein</fullName>
    </recommendedName>
</protein>
<evidence type="ECO:0000313" key="3">
    <source>
        <dbReference type="Proteomes" id="UP000887575"/>
    </source>
</evidence>
<evidence type="ECO:0000259" key="2">
    <source>
        <dbReference type="PROSITE" id="PS50041"/>
    </source>
</evidence>
<dbReference type="SUPFAM" id="SSF56436">
    <property type="entry name" value="C-type lectin-like"/>
    <property type="match status" value="2"/>
</dbReference>
<feature type="domain" description="C-type lectin" evidence="2">
    <location>
        <begin position="30"/>
        <end position="140"/>
    </location>
</feature>
<accession>A0AAF3F916</accession>
<dbReference type="Pfam" id="PF00059">
    <property type="entry name" value="Lectin_C"/>
    <property type="match status" value="2"/>
</dbReference>
<keyword evidence="3" id="KW-1185">Reference proteome</keyword>
<dbReference type="InterPro" id="IPR016186">
    <property type="entry name" value="C-type_lectin-like/link_sf"/>
</dbReference>
<evidence type="ECO:0000313" key="4">
    <source>
        <dbReference type="WBParaSite" id="MBELARI_LOCUS3098"/>
    </source>
</evidence>
<dbReference type="AlphaFoldDB" id="A0AAF3F916"/>
<reference evidence="4" key="1">
    <citation type="submission" date="2024-02" db="UniProtKB">
        <authorList>
            <consortium name="WormBaseParasite"/>
        </authorList>
    </citation>
    <scope>IDENTIFICATION</scope>
</reference>
<dbReference type="PANTHER" id="PTHR22803">
    <property type="entry name" value="MANNOSE, PHOSPHOLIPASE, LECTIN RECEPTOR RELATED"/>
    <property type="match status" value="1"/>
</dbReference>
<name>A0AAF3F916_9BILA</name>
<dbReference type="InterPro" id="IPR016187">
    <property type="entry name" value="CTDL_fold"/>
</dbReference>